<dbReference type="PANTHER" id="PTHR48104:SF30">
    <property type="entry name" value="METACASPASE-1"/>
    <property type="match status" value="1"/>
</dbReference>
<comment type="similarity">
    <text evidence="1">Belongs to the peptidase C14B family.</text>
</comment>
<dbReference type="Proteomes" id="UP000281549">
    <property type="component" value="Unassembled WGS sequence"/>
</dbReference>
<keyword evidence="3" id="KW-0645">Protease</keyword>
<dbReference type="GO" id="GO:0005737">
    <property type="term" value="C:cytoplasm"/>
    <property type="evidence" value="ECO:0007669"/>
    <property type="project" value="TreeGrafter"/>
</dbReference>
<dbReference type="SUPFAM" id="SSF52129">
    <property type="entry name" value="Caspase-like"/>
    <property type="match status" value="1"/>
</dbReference>
<dbReference type="GO" id="GO:0006915">
    <property type="term" value="P:apoptotic process"/>
    <property type="evidence" value="ECO:0007669"/>
    <property type="project" value="UniProtKB-KW"/>
</dbReference>
<name>A0A4P9YA93_ROZAC</name>
<dbReference type="Gene3D" id="3.40.50.12660">
    <property type="match status" value="1"/>
</dbReference>
<accession>A0A4P9YA93</accession>
<reference evidence="6" key="1">
    <citation type="journal article" date="2018" name="Nat. Microbiol.">
        <title>Leveraging single-cell genomics to expand the fungal tree of life.</title>
        <authorList>
            <person name="Ahrendt S.R."/>
            <person name="Quandt C.A."/>
            <person name="Ciobanu D."/>
            <person name="Clum A."/>
            <person name="Salamov A."/>
            <person name="Andreopoulos B."/>
            <person name="Cheng J.F."/>
            <person name="Woyke T."/>
            <person name="Pelin A."/>
            <person name="Henrissat B."/>
            <person name="Reynolds N.K."/>
            <person name="Benny G.L."/>
            <person name="Smith M.E."/>
            <person name="James T.Y."/>
            <person name="Grigoriev I.V."/>
        </authorList>
    </citation>
    <scope>NUCLEOTIDE SEQUENCE [LARGE SCALE GENOMIC DNA]</scope>
    <source>
        <strain evidence="6">CSF55</strain>
    </source>
</reference>
<dbReference type="InterPro" id="IPR050452">
    <property type="entry name" value="Metacaspase"/>
</dbReference>
<organism evidence="5 6">
    <name type="scientific">Rozella allomycis (strain CSF55)</name>
    <dbReference type="NCBI Taxonomy" id="988480"/>
    <lineage>
        <taxon>Eukaryota</taxon>
        <taxon>Fungi</taxon>
        <taxon>Fungi incertae sedis</taxon>
        <taxon>Cryptomycota</taxon>
        <taxon>Cryptomycota incertae sedis</taxon>
        <taxon>Rozella</taxon>
    </lineage>
</organism>
<evidence type="ECO:0000256" key="2">
    <source>
        <dbReference type="ARBA" id="ARBA00022703"/>
    </source>
</evidence>
<sequence>MQTVIYNANGTQQTANYPLSTCTGYKKALLIGINYANSKSPLRGCHNDVLNMKQFIMNRFGYRDDPSSMVILMDDPRITDTRYWPTKANIIYAMSWLVAGLRPGDSCFFHFSGHGSQRKDYDGDEVDGYDETILPVDYSIAGEIIDDEMHSIMVKNLPVGVRLTAIFDSCHSGTALDLPYVYDNYGNLVMSYDFYSATGAVGIAANALGKKLDKLTGSSSSHSQINNQRQTWSDVIMFSGCADNQTSADVYDYSNIAVGAMSSAFLQSLNNNPRQTYSQLLASTRSILSQRYRQVPQLTSGHPMDMGMLFTM</sequence>
<dbReference type="InterPro" id="IPR011600">
    <property type="entry name" value="Pept_C14_caspase"/>
</dbReference>
<feature type="domain" description="Peptidase C14 caspase" evidence="4">
    <location>
        <begin position="26"/>
        <end position="300"/>
    </location>
</feature>
<dbReference type="PANTHER" id="PTHR48104">
    <property type="entry name" value="METACASPASE-4"/>
    <property type="match status" value="1"/>
</dbReference>
<protein>
    <submittedName>
        <fullName evidence="5">Peptidase C14</fullName>
    </submittedName>
</protein>
<dbReference type="EMBL" id="ML007119">
    <property type="protein sequence ID" value="RKP16028.1"/>
    <property type="molecule type" value="Genomic_DNA"/>
</dbReference>
<evidence type="ECO:0000313" key="5">
    <source>
        <dbReference type="EMBL" id="RKP16028.1"/>
    </source>
</evidence>
<proteinExistence type="inferred from homology"/>
<keyword evidence="2" id="KW-0053">Apoptosis</keyword>
<dbReference type="GO" id="GO:0004197">
    <property type="term" value="F:cysteine-type endopeptidase activity"/>
    <property type="evidence" value="ECO:0007669"/>
    <property type="project" value="InterPro"/>
</dbReference>
<dbReference type="InterPro" id="IPR029030">
    <property type="entry name" value="Caspase-like_dom_sf"/>
</dbReference>
<dbReference type="Pfam" id="PF00656">
    <property type="entry name" value="Peptidase_C14"/>
    <property type="match status" value="1"/>
</dbReference>
<evidence type="ECO:0000256" key="3">
    <source>
        <dbReference type="ARBA" id="ARBA00022807"/>
    </source>
</evidence>
<keyword evidence="3" id="KW-0788">Thiol protease</keyword>
<evidence type="ECO:0000313" key="6">
    <source>
        <dbReference type="Proteomes" id="UP000281549"/>
    </source>
</evidence>
<evidence type="ECO:0000256" key="1">
    <source>
        <dbReference type="ARBA" id="ARBA00009005"/>
    </source>
</evidence>
<evidence type="ECO:0000259" key="4">
    <source>
        <dbReference type="Pfam" id="PF00656"/>
    </source>
</evidence>
<gene>
    <name evidence="5" type="ORF">ROZALSC1DRAFT_18083</name>
</gene>
<keyword evidence="3" id="KW-0378">Hydrolase</keyword>
<dbReference type="GO" id="GO:0006508">
    <property type="term" value="P:proteolysis"/>
    <property type="evidence" value="ECO:0007669"/>
    <property type="project" value="InterPro"/>
</dbReference>
<dbReference type="AlphaFoldDB" id="A0A4P9YA93"/>